<dbReference type="EMBL" id="DMND01000244">
    <property type="protein sequence ID" value="HAN29618.1"/>
    <property type="molecule type" value="Genomic_DNA"/>
</dbReference>
<dbReference type="InterPro" id="IPR016181">
    <property type="entry name" value="Acyl_CoA_acyltransferase"/>
</dbReference>
<dbReference type="Proteomes" id="UP000259273">
    <property type="component" value="Unassembled WGS sequence"/>
</dbReference>
<comment type="caution">
    <text evidence="1">The sequence shown here is derived from an EMBL/GenBank/DDBJ whole genome shotgun (WGS) entry which is preliminary data.</text>
</comment>
<sequence>MRVEGAMDRDAAASLGALAKYFSLHSYDRGSEVAELNDLYALRYQIYCLECHFLNAARYPDGLETDAYDARSAHFSATNAEGVVAGTARLVMPVQGESLPFFDHCPPFADFEPPPAAESGEVSRLAVKREYRRRAGDSLWGINESHLKGPSASDESPRGEKRVNAPLLVLGLYRQIYRFSCENGIRYWYAAMEKGLARVLRIYGFDFTPIGPESDYYGPVTPYLGDLRKLEAALEASNPALLWWFRSGP</sequence>
<dbReference type="Pfam" id="PF13444">
    <property type="entry name" value="Acetyltransf_5"/>
    <property type="match status" value="1"/>
</dbReference>
<evidence type="ECO:0000313" key="1">
    <source>
        <dbReference type="EMBL" id="HAN29618.1"/>
    </source>
</evidence>
<dbReference type="AlphaFoldDB" id="A0A3C1KSV5"/>
<dbReference type="STRING" id="1121937.GCA_000423125_02324"/>
<dbReference type="GO" id="GO:0016746">
    <property type="term" value="F:acyltransferase activity"/>
    <property type="evidence" value="ECO:0007669"/>
    <property type="project" value="UniProtKB-KW"/>
</dbReference>
<accession>A0A3C1KSV5</accession>
<dbReference type="Gene3D" id="3.40.630.30">
    <property type="match status" value="1"/>
</dbReference>
<reference evidence="1 2" key="1">
    <citation type="journal article" date="2018" name="Nat. Biotechnol.">
        <title>A standardized bacterial taxonomy based on genome phylogeny substantially revises the tree of life.</title>
        <authorList>
            <person name="Parks D.H."/>
            <person name="Chuvochina M."/>
            <person name="Waite D.W."/>
            <person name="Rinke C."/>
            <person name="Skarshewski A."/>
            <person name="Chaumeil P.A."/>
            <person name="Hugenholtz P."/>
        </authorList>
    </citation>
    <scope>NUCLEOTIDE SEQUENCE [LARGE SCALE GENOMIC DNA]</scope>
    <source>
        <strain evidence="1">UBA9158</strain>
    </source>
</reference>
<proteinExistence type="predicted"/>
<evidence type="ECO:0000313" key="2">
    <source>
        <dbReference type="Proteomes" id="UP000259273"/>
    </source>
</evidence>
<dbReference type="SUPFAM" id="SSF55729">
    <property type="entry name" value="Acyl-CoA N-acyltransferases (Nat)"/>
    <property type="match status" value="1"/>
</dbReference>
<organism evidence="1 2">
    <name type="scientific">Haliea salexigens</name>
    <dbReference type="NCBI Taxonomy" id="287487"/>
    <lineage>
        <taxon>Bacteria</taxon>
        <taxon>Pseudomonadati</taxon>
        <taxon>Pseudomonadota</taxon>
        <taxon>Gammaproteobacteria</taxon>
        <taxon>Cellvibrionales</taxon>
        <taxon>Halieaceae</taxon>
        <taxon>Haliea</taxon>
    </lineage>
</organism>
<keyword evidence="1" id="KW-0012">Acyltransferase</keyword>
<dbReference type="NCBIfam" id="TIGR03694">
    <property type="entry name" value="exosort_acyl"/>
    <property type="match status" value="1"/>
</dbReference>
<keyword evidence="1" id="KW-0808">Transferase</keyword>
<protein>
    <submittedName>
        <fullName evidence="1">PEP-CTERM/exosortase system-associated acyltransferase</fullName>
    </submittedName>
</protein>
<dbReference type="InterPro" id="IPR022484">
    <property type="entry name" value="PEP-CTERM/exosrtase_acylTfrase"/>
</dbReference>
<name>A0A3C1KSV5_9GAMM</name>
<gene>
    <name evidence="1" type="ORF">DCP75_18210</name>
</gene>